<reference evidence="3" key="1">
    <citation type="journal article" date="2023" name="Commun. Biol.">
        <title>Genome analysis of Parmales, the sister group of diatoms, reveals the evolutionary specialization of diatoms from phago-mixotrophs to photoautotrophs.</title>
        <authorList>
            <person name="Ban H."/>
            <person name="Sato S."/>
            <person name="Yoshikawa S."/>
            <person name="Yamada K."/>
            <person name="Nakamura Y."/>
            <person name="Ichinomiya M."/>
            <person name="Sato N."/>
            <person name="Blanc-Mathieu R."/>
            <person name="Endo H."/>
            <person name="Kuwata A."/>
            <person name="Ogata H."/>
        </authorList>
    </citation>
    <scope>NUCLEOTIDE SEQUENCE [LARGE SCALE GENOMIC DNA]</scope>
    <source>
        <strain evidence="3">NIES 3700</strain>
    </source>
</reference>
<gene>
    <name evidence="2" type="ORF">TrLO_g8279</name>
</gene>
<dbReference type="InterPro" id="IPR036361">
    <property type="entry name" value="SAP_dom_sf"/>
</dbReference>
<feature type="domain" description="SAP" evidence="1">
    <location>
        <begin position="522"/>
        <end position="556"/>
    </location>
</feature>
<dbReference type="EMBL" id="BRXW01000113">
    <property type="protein sequence ID" value="GMI07611.1"/>
    <property type="molecule type" value="Genomic_DNA"/>
</dbReference>
<dbReference type="Pfam" id="PF02037">
    <property type="entry name" value="SAP"/>
    <property type="match status" value="1"/>
</dbReference>
<dbReference type="Gene3D" id="1.10.720.30">
    <property type="entry name" value="SAP domain"/>
    <property type="match status" value="1"/>
</dbReference>
<dbReference type="SMART" id="SM00513">
    <property type="entry name" value="SAP"/>
    <property type="match status" value="1"/>
</dbReference>
<dbReference type="Proteomes" id="UP001165122">
    <property type="component" value="Unassembled WGS sequence"/>
</dbReference>
<dbReference type="OrthoDB" id="261614at2759"/>
<protein>
    <recommendedName>
        <fullName evidence="1">SAP domain-containing protein</fullName>
    </recommendedName>
</protein>
<name>A0A9W7CJZ0_9STRA</name>
<dbReference type="InterPro" id="IPR036691">
    <property type="entry name" value="Endo/exonu/phosph_ase_sf"/>
</dbReference>
<comment type="caution">
    <text evidence="2">The sequence shown here is derived from an EMBL/GenBank/DDBJ whole genome shotgun (WGS) entry which is preliminary data.</text>
</comment>
<proteinExistence type="predicted"/>
<sequence>MPYYTRSAAAKDRDGDFRRRDFVYFKQQGRGYKTRLGYISSKAQNGETPYTLRVCRGSISEQKKVSSAELTRADPTSPQFVEERKVLEKEIALIDLKKRTKKKGSGAANLALSPTKKLSVFLMPKEGGGESDKVDVPYLPLREALKGERLARKTKKSHLRIATFNVCHLGGCASTPGSSGGRTTRSSSRRLPREKVLNLAATVRGSLADVVVLQEVNTGAHEAVSSVAAEIGPGWRVELTAATSTSGHGAKECYALIYNEARVEEVLGGAGAVAGTVDKTVRAKSFMYDRGNTGDAAFRNDAGWGNEPRVDFTFDGASGARLPGYFRLHHAGSKRSIILATVHTAYDNSTVRALQFSSVKSLLPQLPVDSGRVLFALLGDFNSDANNTLGMSSSVSFSDTAQGKKLEQNLKECSFVNVSNPSDATSIGGFHYDEIFVQEATRGRRDAHVFPTKSRFVALANYAGGGLKGNATALQLDPVEVFTPVDLRVEASKQKLPNFTSKVFTDHFLVFVDVEFTETRPFSRMTVVQLRAELKKRKKKVSGLKAELIARLGGGA</sequence>
<dbReference type="SUPFAM" id="SSF68906">
    <property type="entry name" value="SAP domain"/>
    <property type="match status" value="1"/>
</dbReference>
<dbReference type="Gene3D" id="3.60.10.10">
    <property type="entry name" value="Endonuclease/exonuclease/phosphatase"/>
    <property type="match status" value="1"/>
</dbReference>
<organism evidence="2 3">
    <name type="scientific">Triparma laevis f. longispina</name>
    <dbReference type="NCBI Taxonomy" id="1714387"/>
    <lineage>
        <taxon>Eukaryota</taxon>
        <taxon>Sar</taxon>
        <taxon>Stramenopiles</taxon>
        <taxon>Ochrophyta</taxon>
        <taxon>Bolidophyceae</taxon>
        <taxon>Parmales</taxon>
        <taxon>Triparmaceae</taxon>
        <taxon>Triparma</taxon>
    </lineage>
</organism>
<dbReference type="AlphaFoldDB" id="A0A9W7CJZ0"/>
<accession>A0A9W7CJZ0</accession>
<evidence type="ECO:0000313" key="3">
    <source>
        <dbReference type="Proteomes" id="UP001165122"/>
    </source>
</evidence>
<evidence type="ECO:0000313" key="2">
    <source>
        <dbReference type="EMBL" id="GMI07611.1"/>
    </source>
</evidence>
<dbReference type="SUPFAM" id="SSF56219">
    <property type="entry name" value="DNase I-like"/>
    <property type="match status" value="1"/>
</dbReference>
<evidence type="ECO:0000259" key="1">
    <source>
        <dbReference type="SMART" id="SM00513"/>
    </source>
</evidence>
<dbReference type="InterPro" id="IPR003034">
    <property type="entry name" value="SAP_dom"/>
</dbReference>
<keyword evidence="3" id="KW-1185">Reference proteome</keyword>